<evidence type="ECO:0000313" key="2">
    <source>
        <dbReference type="EMBL" id="MBB5291430.1"/>
    </source>
</evidence>
<dbReference type="RefSeq" id="WP_183252884.1">
    <property type="nucleotide sequence ID" value="NZ_BAAAFF010000006.1"/>
</dbReference>
<comment type="caution">
    <text evidence="2">The sequence shown here is derived from an EMBL/GenBank/DDBJ whole genome shotgun (WGS) entry which is preliminary data.</text>
</comment>
<name>A0A7W8HYT4_9CAUL</name>
<proteinExistence type="predicted"/>
<evidence type="ECO:0000313" key="3">
    <source>
        <dbReference type="Proteomes" id="UP000566663"/>
    </source>
</evidence>
<dbReference type="Proteomes" id="UP000566663">
    <property type="component" value="Unassembled WGS sequence"/>
</dbReference>
<reference evidence="2 3" key="1">
    <citation type="submission" date="2020-08" db="EMBL/GenBank/DDBJ databases">
        <title>Genomic Encyclopedia of Type Strains, Phase IV (KMG-IV): sequencing the most valuable type-strain genomes for metagenomic binning, comparative biology and taxonomic classification.</title>
        <authorList>
            <person name="Goeker M."/>
        </authorList>
    </citation>
    <scope>NUCLEOTIDE SEQUENCE [LARGE SCALE GENOMIC DNA]</scope>
    <source>
        <strain evidence="2 3">DSM 25335</strain>
    </source>
</reference>
<protein>
    <submittedName>
        <fullName evidence="2">Uncharacterized protein</fullName>
    </submittedName>
</protein>
<sequence length="64" mass="7234">MATADPVTRKSAAPERSGGDDLSDVELVVRRARAGDLTENEAFEDIDRIVRRRDPMDFDRKSWA</sequence>
<feature type="region of interest" description="Disordered" evidence="1">
    <location>
        <begin position="1"/>
        <end position="24"/>
    </location>
</feature>
<organism evidence="2 3">
    <name type="scientific">Brevundimonas basaltis</name>
    <dbReference type="NCBI Taxonomy" id="472166"/>
    <lineage>
        <taxon>Bacteria</taxon>
        <taxon>Pseudomonadati</taxon>
        <taxon>Pseudomonadota</taxon>
        <taxon>Alphaproteobacteria</taxon>
        <taxon>Caulobacterales</taxon>
        <taxon>Caulobacteraceae</taxon>
        <taxon>Brevundimonas</taxon>
    </lineage>
</organism>
<evidence type="ECO:0000256" key="1">
    <source>
        <dbReference type="SAM" id="MobiDB-lite"/>
    </source>
</evidence>
<dbReference type="EMBL" id="JACHFZ010000002">
    <property type="protein sequence ID" value="MBB5291430.1"/>
    <property type="molecule type" value="Genomic_DNA"/>
</dbReference>
<accession>A0A7W8HYT4</accession>
<dbReference type="AlphaFoldDB" id="A0A7W8HYT4"/>
<gene>
    <name evidence="2" type="ORF">HNQ67_000944</name>
</gene>
<keyword evidence="3" id="KW-1185">Reference proteome</keyword>